<evidence type="ECO:0000256" key="1">
    <source>
        <dbReference type="SAM" id="Coils"/>
    </source>
</evidence>
<gene>
    <name evidence="2" type="ORF">A3835_05575</name>
</gene>
<dbReference type="EMBL" id="LVWL01000019">
    <property type="protein sequence ID" value="ORI07943.1"/>
    <property type="molecule type" value="Genomic_DNA"/>
</dbReference>
<keyword evidence="1" id="KW-0175">Coiled coil</keyword>
<organism evidence="2 3">
    <name type="scientific">Campylobacter concisus</name>
    <dbReference type="NCBI Taxonomy" id="199"/>
    <lineage>
        <taxon>Bacteria</taxon>
        <taxon>Pseudomonadati</taxon>
        <taxon>Campylobacterota</taxon>
        <taxon>Epsilonproteobacteria</taxon>
        <taxon>Campylobacterales</taxon>
        <taxon>Campylobacteraceae</taxon>
        <taxon>Campylobacter</taxon>
    </lineage>
</organism>
<feature type="coiled-coil region" evidence="1">
    <location>
        <begin position="80"/>
        <end position="311"/>
    </location>
</feature>
<dbReference type="AlphaFoldDB" id="A0A1X0U2Q9"/>
<sequence>MINKILLAIFCLIVGFCLSFFKSPKEDETPKDTNQTIYSINFDNLPEEERQKYISKDDLYEYGGYITPKSYIQNFTETSDQNLSNDVNELQEQVRELSKKNKILATDNVDISEKNLDFISKISEMKKNIENEKNEIVEKNQKTLGELETQHFENIQTLTKRLNEAQADMIESSKAYEKKIIDLENAINEAKNGDESKVKDIEANFVKFKEAAEANYTALKEQNIELNTTLAQKDALIKEYENTQNEKDKNEKKEILLLKEEIERAKSDAKTQKFSYEKEINALTDGFETQKSVMEDELSKKANKIIDLEEALESNQTALKDRIYELDEIKKNLNSKDLAVENYNGKNLELNASLAALHKSFNDLKEKNLKSEQENKLANENISSLKKDLDRLNLINKKLEKQNLDANTSLNELNKKLNLSEESLKNARDELKTLDTKTNKFLKTLFEQNQTISLQTQKLGLNDSELKNLSTKINLKDEKIKELENNLTQTSQMLAAKQSELEAQKRTLKIDMQNYEILRQQINILQKKIVDTSTLLADSNNSGGKNLLSLQNELESAKHKLNESNKTIERLNSKINELSSSSVKGSPVNAKIIELQKDIEQNLNRQDELENENVNLKNILQATTKPETPTKLVLISSLECDDMDAKDKISVMCKNRVSEFLQRFNSNYLYEIIPIVDKKNFVIPSNVAQSIKKDDLGRLNNYVNYGVGKERAKAAAELIKEEFGDFARISFSSEVIVKDVTRGFIIKVYR</sequence>
<evidence type="ECO:0000313" key="2">
    <source>
        <dbReference type="EMBL" id="ORI07943.1"/>
    </source>
</evidence>
<evidence type="ECO:0000313" key="3">
    <source>
        <dbReference type="Proteomes" id="UP000192671"/>
    </source>
</evidence>
<protein>
    <submittedName>
        <fullName evidence="2">Vesicular transport factor Uso1p</fullName>
    </submittedName>
</protein>
<proteinExistence type="predicted"/>
<feature type="coiled-coil region" evidence="1">
    <location>
        <begin position="466"/>
        <end position="619"/>
    </location>
</feature>
<dbReference type="Proteomes" id="UP000192671">
    <property type="component" value="Unassembled WGS sequence"/>
</dbReference>
<feature type="coiled-coil region" evidence="1">
    <location>
        <begin position="354"/>
        <end position="437"/>
    </location>
</feature>
<name>A0A1X0U2Q9_9BACT</name>
<accession>A0A1X0U2Q9</accession>
<comment type="caution">
    <text evidence="2">The sequence shown here is derived from an EMBL/GenBank/DDBJ whole genome shotgun (WGS) entry which is preliminary data.</text>
</comment>
<reference evidence="2 3" key="1">
    <citation type="journal article" date="2017" name="Gene Rep">
        <title>The ribosomal RNA operon (rrn) of Campylobacter concisus supports molecular typing to genomospecies level.</title>
        <authorList>
            <person name="Huq M."/>
            <person name="Van T.T.H."/>
            <person name="Gurtler V."/>
            <person name="Elshagmani E."/>
            <person name="Allemailem K.S."/>
            <person name="Smooker P.M."/>
            <person name="Istivan T.S."/>
        </authorList>
    </citation>
    <scope>NUCLEOTIDE SEQUENCE [LARGE SCALE GENOMIC DNA]</scope>
    <source>
        <strain evidence="2 3">RCH 26</strain>
    </source>
</reference>